<sequence length="257" mass="28456">AASADPCIAPDRPGDTALLDGSCSFDRAGDDAGRMGGAAVDLHVDRPAALRRRPVGTVPADRGPHGCAEPGSPGRPATERGPMGDATVVQRACGRCRRPGGVRVRYGRQRRPGAGGHEHWNRGHRGCGLRQCIPVGRKRVYRFRRWPQVRVECLRSLRAEVRVECLRSLRAEVRVECLPESPTGVEHLCGPQCRRRVEHVRDPRCGRRRVESTHDVGQRTRGGDERRLCLSRLGRARRGRPAGRGRHAGRWRKCPLV</sequence>
<feature type="non-terminal residue" evidence="2">
    <location>
        <position position="1"/>
    </location>
</feature>
<reference evidence="2" key="1">
    <citation type="submission" date="2020-02" db="EMBL/GenBank/DDBJ databases">
        <authorList>
            <person name="Meier V. D."/>
        </authorList>
    </citation>
    <scope>NUCLEOTIDE SEQUENCE</scope>
    <source>
        <strain evidence="2">AVDCRST_MAG29</strain>
    </source>
</reference>
<dbReference type="AlphaFoldDB" id="A0A6J4MEW3"/>
<feature type="region of interest" description="Disordered" evidence="1">
    <location>
        <begin position="54"/>
        <end position="83"/>
    </location>
</feature>
<name>A0A6J4MEW3_9ACTN</name>
<dbReference type="EMBL" id="CADCUG010000150">
    <property type="protein sequence ID" value="CAA9356596.1"/>
    <property type="molecule type" value="Genomic_DNA"/>
</dbReference>
<proteinExistence type="predicted"/>
<accession>A0A6J4MEW3</accession>
<organism evidence="2">
    <name type="scientific">uncultured Nocardioidaceae bacterium</name>
    <dbReference type="NCBI Taxonomy" id="253824"/>
    <lineage>
        <taxon>Bacteria</taxon>
        <taxon>Bacillati</taxon>
        <taxon>Actinomycetota</taxon>
        <taxon>Actinomycetes</taxon>
        <taxon>Propionibacteriales</taxon>
        <taxon>Nocardioidaceae</taxon>
        <taxon>environmental samples</taxon>
    </lineage>
</organism>
<protein>
    <submittedName>
        <fullName evidence="2">Uncharacterized protein</fullName>
    </submittedName>
</protein>
<evidence type="ECO:0000313" key="2">
    <source>
        <dbReference type="EMBL" id="CAA9356596.1"/>
    </source>
</evidence>
<gene>
    <name evidence="2" type="ORF">AVDCRST_MAG29-2626</name>
</gene>
<evidence type="ECO:0000256" key="1">
    <source>
        <dbReference type="SAM" id="MobiDB-lite"/>
    </source>
</evidence>
<feature type="non-terminal residue" evidence="2">
    <location>
        <position position="257"/>
    </location>
</feature>